<accession>A0A2T0V552</accession>
<dbReference type="Gene3D" id="3.90.420.10">
    <property type="entry name" value="Oxidoreductase, molybdopterin-binding domain"/>
    <property type="match status" value="1"/>
</dbReference>
<proteinExistence type="predicted"/>
<dbReference type="EMBL" id="PVTK01000003">
    <property type="protein sequence ID" value="PRY65306.1"/>
    <property type="molecule type" value="Genomic_DNA"/>
</dbReference>
<comment type="caution">
    <text evidence="2">The sequence shown here is derived from an EMBL/GenBank/DDBJ whole genome shotgun (WGS) entry which is preliminary data.</text>
</comment>
<keyword evidence="1" id="KW-0732">Signal</keyword>
<feature type="signal peptide" evidence="1">
    <location>
        <begin position="1"/>
        <end position="26"/>
    </location>
</feature>
<reference evidence="2 3" key="1">
    <citation type="submission" date="2018-03" db="EMBL/GenBank/DDBJ databases">
        <title>Genomic Encyclopedia of Type Strains, Phase III (KMG-III): the genomes of soil and plant-associated and newly described type strains.</title>
        <authorList>
            <person name="Whitman W."/>
        </authorList>
    </citation>
    <scope>NUCLEOTIDE SEQUENCE [LARGE SCALE GENOMIC DNA]</scope>
    <source>
        <strain evidence="2 3">CGMCC 1.12152</strain>
    </source>
</reference>
<sequence length="170" mass="18652">MIRRTVMVKSLFLAVVILGLSAQAVALEPPEGTVVLVISGNVSHPNVGDEVHFDKEMLQALPQHETVTHTPWYDGAVTFSGPLGRSILNAAGAQGNSLRVVALNDYASTIPVSDFENYDVILAMRANGHVLRVRDQGPLFVIYPFDQHPALLNEEILMRSVWQVARIDVQ</sequence>
<dbReference type="AlphaFoldDB" id="A0A2T0V552"/>
<keyword evidence="3" id="KW-1185">Reference proteome</keyword>
<evidence type="ECO:0008006" key="4">
    <source>
        <dbReference type="Google" id="ProtNLM"/>
    </source>
</evidence>
<dbReference type="SUPFAM" id="SSF56524">
    <property type="entry name" value="Oxidoreductase molybdopterin-binding domain"/>
    <property type="match status" value="1"/>
</dbReference>
<dbReference type="Proteomes" id="UP000237647">
    <property type="component" value="Unassembled WGS sequence"/>
</dbReference>
<dbReference type="InterPro" id="IPR036374">
    <property type="entry name" value="OxRdtase_Mopterin-bd_sf"/>
</dbReference>
<evidence type="ECO:0000313" key="2">
    <source>
        <dbReference type="EMBL" id="PRY65306.1"/>
    </source>
</evidence>
<dbReference type="RefSeq" id="WP_244183024.1">
    <property type="nucleotide sequence ID" value="NZ_PVTK01000003.1"/>
</dbReference>
<name>A0A2T0V552_9GAMM</name>
<evidence type="ECO:0000256" key="1">
    <source>
        <dbReference type="SAM" id="SignalP"/>
    </source>
</evidence>
<evidence type="ECO:0000313" key="3">
    <source>
        <dbReference type="Proteomes" id="UP000237647"/>
    </source>
</evidence>
<feature type="chain" id="PRO_5015767242" description="Oxidoreductase molybdopterin-binding domain-containing protein" evidence="1">
    <location>
        <begin position="27"/>
        <end position="170"/>
    </location>
</feature>
<gene>
    <name evidence="2" type="ORF">B0H98_103249</name>
</gene>
<organism evidence="2 3">
    <name type="scientific">Vreelandella songnenensis</name>
    <dbReference type="NCBI Taxonomy" id="1176243"/>
    <lineage>
        <taxon>Bacteria</taxon>
        <taxon>Pseudomonadati</taxon>
        <taxon>Pseudomonadota</taxon>
        <taxon>Gammaproteobacteria</taxon>
        <taxon>Oceanospirillales</taxon>
        <taxon>Halomonadaceae</taxon>
        <taxon>Vreelandella</taxon>
    </lineage>
</organism>
<protein>
    <recommendedName>
        <fullName evidence="4">Oxidoreductase molybdopterin-binding domain-containing protein</fullName>
    </recommendedName>
</protein>